<dbReference type="InterPro" id="IPR022385">
    <property type="entry name" value="Rhs_assc_core"/>
</dbReference>
<evidence type="ECO:0008006" key="4">
    <source>
        <dbReference type="Google" id="ProtNLM"/>
    </source>
</evidence>
<dbReference type="Gene3D" id="2.180.10.10">
    <property type="entry name" value="RHS repeat-associated core"/>
    <property type="match status" value="1"/>
</dbReference>
<proteinExistence type="predicted"/>
<accession>A0ABP9BHT8</accession>
<dbReference type="EMBL" id="BAABJV010000023">
    <property type="protein sequence ID" value="GAA4794398.1"/>
    <property type="molecule type" value="Genomic_DNA"/>
</dbReference>
<feature type="compositionally biased region" description="Low complexity" evidence="1">
    <location>
        <begin position="106"/>
        <end position="121"/>
    </location>
</feature>
<protein>
    <recommendedName>
        <fullName evidence="4">RHS repeat-associated core domain-containing protein</fullName>
    </recommendedName>
</protein>
<dbReference type="InterPro" id="IPR050708">
    <property type="entry name" value="T6SS_VgrG/RHS"/>
</dbReference>
<sequence length="338" mass="35192">MSGLAPPGRHTFLGTGVDDPTTGLTHIGAREYDASTGRFISAAPLIDLTDPLQMNGYTYANGNPVMMSDPDGLRPMATGGSARDEDRYDRKYGTVTVKKPGQKFMPVKSSVPVSTSSKKASSGGGGPVLACRCGTRPPLVKGMKTSGLGGIPSSRAIKTTAKPGWTPHEPSPDHRPKANPEDEGFWESVGDWFLDKGEKVIGAYMGDTNGICLSGSAGLGVGYARTGCFVRTIREDGKSDYGVTWSASKEAPSIGFSLSGGLMGSNATSLEQLGGESWGGTVGGAWGPGAYLTHERAVDTINRYGEPVGNTSLFVGAGAGVELGLTSGETEELKLFTW</sequence>
<feature type="region of interest" description="Disordered" evidence="1">
    <location>
        <begin position="144"/>
        <end position="183"/>
    </location>
</feature>
<dbReference type="RefSeq" id="WP_345616081.1">
    <property type="nucleotide sequence ID" value="NZ_BAABJV010000023.1"/>
</dbReference>
<reference evidence="3" key="1">
    <citation type="journal article" date="2019" name="Int. J. Syst. Evol. Microbiol.">
        <title>The Global Catalogue of Microorganisms (GCM) 10K type strain sequencing project: providing services to taxonomists for standard genome sequencing and annotation.</title>
        <authorList>
            <consortium name="The Broad Institute Genomics Platform"/>
            <consortium name="The Broad Institute Genome Sequencing Center for Infectious Disease"/>
            <person name="Wu L."/>
            <person name="Ma J."/>
        </authorList>
    </citation>
    <scope>NUCLEOTIDE SEQUENCE [LARGE SCALE GENOMIC DNA]</scope>
    <source>
        <strain evidence="3">JCM 18324</strain>
    </source>
</reference>
<dbReference type="Proteomes" id="UP001501147">
    <property type="component" value="Unassembled WGS sequence"/>
</dbReference>
<feature type="compositionally biased region" description="Basic and acidic residues" evidence="1">
    <location>
        <begin position="170"/>
        <end position="180"/>
    </location>
</feature>
<gene>
    <name evidence="2" type="ORF">GCM10023329_53730</name>
</gene>
<dbReference type="PANTHER" id="PTHR32305">
    <property type="match status" value="1"/>
</dbReference>
<dbReference type="NCBIfam" id="TIGR03696">
    <property type="entry name" value="Rhs_assc_core"/>
    <property type="match status" value="1"/>
</dbReference>
<keyword evidence="3" id="KW-1185">Reference proteome</keyword>
<feature type="region of interest" description="Disordered" evidence="1">
    <location>
        <begin position="105"/>
        <end position="126"/>
    </location>
</feature>
<organism evidence="2 3">
    <name type="scientific">Streptomyces sanyensis</name>
    <dbReference type="NCBI Taxonomy" id="568869"/>
    <lineage>
        <taxon>Bacteria</taxon>
        <taxon>Bacillati</taxon>
        <taxon>Actinomycetota</taxon>
        <taxon>Actinomycetes</taxon>
        <taxon>Kitasatosporales</taxon>
        <taxon>Streptomycetaceae</taxon>
        <taxon>Streptomyces</taxon>
    </lineage>
</organism>
<evidence type="ECO:0000313" key="2">
    <source>
        <dbReference type="EMBL" id="GAA4794398.1"/>
    </source>
</evidence>
<evidence type="ECO:0000256" key="1">
    <source>
        <dbReference type="SAM" id="MobiDB-lite"/>
    </source>
</evidence>
<dbReference type="PANTHER" id="PTHR32305:SF17">
    <property type="entry name" value="TRNA NUCLEASE WAPA"/>
    <property type="match status" value="1"/>
</dbReference>
<evidence type="ECO:0000313" key="3">
    <source>
        <dbReference type="Proteomes" id="UP001501147"/>
    </source>
</evidence>
<name>A0ABP9BHT8_9ACTN</name>
<comment type="caution">
    <text evidence="2">The sequence shown here is derived from an EMBL/GenBank/DDBJ whole genome shotgun (WGS) entry which is preliminary data.</text>
</comment>